<proteinExistence type="predicted"/>
<dbReference type="Gene3D" id="3.10.180.10">
    <property type="entry name" value="2,3-Dihydroxybiphenyl 1,2-Dioxygenase, domain 1"/>
    <property type="match status" value="1"/>
</dbReference>
<comment type="caution">
    <text evidence="2">The sequence shown here is derived from an EMBL/GenBank/DDBJ whole genome shotgun (WGS) entry which is preliminary data.</text>
</comment>
<dbReference type="RefSeq" id="WP_188946562.1">
    <property type="nucleotide sequence ID" value="NZ_BMPH01000001.1"/>
</dbReference>
<gene>
    <name evidence="2" type="ORF">JOF39_003325</name>
</gene>
<sequence>MFLENIVFDAAEPRAAGRYWQDMLGCEQLSDSAEGFETRLGIPGGPVLDLCFPQVEPGRRSRQRLVPGLVAGAGAESGPAADVDLRRDPAGHRFTVASGCAGQAPEGPLRLAALRLESSGPQRDAHFWAELSGWRIDQTGGPAALRHPSGRGPLLEFVPEAEAKRETEKNPVHLDLRLDADDDPQTVAERIAAAGGRELHPGWGQLPWRIYQDPSGNEFCVLPATGTVHGGGQ</sequence>
<evidence type="ECO:0000313" key="3">
    <source>
        <dbReference type="Proteomes" id="UP001195422"/>
    </source>
</evidence>
<dbReference type="InterPro" id="IPR029068">
    <property type="entry name" value="Glyas_Bleomycin-R_OHBP_Dase"/>
</dbReference>
<accession>A0ABS4XUQ9</accession>
<dbReference type="Proteomes" id="UP001195422">
    <property type="component" value="Unassembled WGS sequence"/>
</dbReference>
<reference evidence="2 3" key="1">
    <citation type="submission" date="2021-03" db="EMBL/GenBank/DDBJ databases">
        <title>Sequencing the genomes of 1000 actinobacteria strains.</title>
        <authorList>
            <person name="Klenk H.-P."/>
        </authorList>
    </citation>
    <scope>NUCLEOTIDE SEQUENCE [LARGE SCALE GENOMIC DNA]</scope>
    <source>
        <strain evidence="2 3">DSM 20168</strain>
    </source>
</reference>
<dbReference type="EMBL" id="JAGIOJ010000001">
    <property type="protein sequence ID" value="MBP2400244.1"/>
    <property type="molecule type" value="Genomic_DNA"/>
</dbReference>
<dbReference type="SUPFAM" id="SSF54593">
    <property type="entry name" value="Glyoxalase/Bleomycin resistance protein/Dihydroxybiphenyl dioxygenase"/>
    <property type="match status" value="1"/>
</dbReference>
<protein>
    <submittedName>
        <fullName evidence="2">Enzyme related to lactoylglutathione lyase</fullName>
    </submittedName>
</protein>
<keyword evidence="3" id="KW-1185">Reference proteome</keyword>
<organism evidence="2 3">
    <name type="scientific">Glutamicibacter protophormiae</name>
    <name type="common">Brevibacterium protophormiae</name>
    <dbReference type="NCBI Taxonomy" id="37930"/>
    <lineage>
        <taxon>Bacteria</taxon>
        <taxon>Bacillati</taxon>
        <taxon>Actinomycetota</taxon>
        <taxon>Actinomycetes</taxon>
        <taxon>Micrococcales</taxon>
        <taxon>Micrococcaceae</taxon>
        <taxon>Glutamicibacter</taxon>
    </lineage>
</organism>
<dbReference type="InterPro" id="IPR041581">
    <property type="entry name" value="Glyoxalase_6"/>
</dbReference>
<keyword evidence="2" id="KW-0456">Lyase</keyword>
<evidence type="ECO:0000259" key="1">
    <source>
        <dbReference type="Pfam" id="PF18029"/>
    </source>
</evidence>
<evidence type="ECO:0000313" key="2">
    <source>
        <dbReference type="EMBL" id="MBP2400244.1"/>
    </source>
</evidence>
<dbReference type="PANTHER" id="PTHR35908">
    <property type="entry name" value="HYPOTHETICAL FUSION PROTEIN"/>
    <property type="match status" value="1"/>
</dbReference>
<feature type="domain" description="Glyoxalase-like" evidence="1">
    <location>
        <begin position="118"/>
        <end position="222"/>
    </location>
</feature>
<name>A0ABS4XUQ9_GLUPR</name>
<dbReference type="GO" id="GO:0016829">
    <property type="term" value="F:lyase activity"/>
    <property type="evidence" value="ECO:0007669"/>
    <property type="project" value="UniProtKB-KW"/>
</dbReference>
<dbReference type="PANTHER" id="PTHR35908:SF1">
    <property type="entry name" value="CONSERVED PROTEIN"/>
    <property type="match status" value="1"/>
</dbReference>
<dbReference type="Pfam" id="PF18029">
    <property type="entry name" value="Glyoxalase_6"/>
    <property type="match status" value="1"/>
</dbReference>